<dbReference type="EMBL" id="CAJFCV020000005">
    <property type="protein sequence ID" value="CAG9121274.1"/>
    <property type="molecule type" value="Genomic_DNA"/>
</dbReference>
<accession>A0A1I7RX21</accession>
<dbReference type="Proteomes" id="UP000582659">
    <property type="component" value="Unassembled WGS sequence"/>
</dbReference>
<dbReference type="Proteomes" id="UP000095284">
    <property type="component" value="Unplaced"/>
</dbReference>
<evidence type="ECO:0000313" key="1">
    <source>
        <dbReference type="EMBL" id="CAD5230356.1"/>
    </source>
</evidence>
<gene>
    <name evidence="1" type="ORF">BXYJ_LOCUS10946</name>
</gene>
<organism evidence="2 4">
    <name type="scientific">Bursaphelenchus xylophilus</name>
    <name type="common">Pinewood nematode worm</name>
    <name type="synonym">Aphelenchoides xylophilus</name>
    <dbReference type="NCBI Taxonomy" id="6326"/>
    <lineage>
        <taxon>Eukaryota</taxon>
        <taxon>Metazoa</taxon>
        <taxon>Ecdysozoa</taxon>
        <taxon>Nematoda</taxon>
        <taxon>Chromadorea</taxon>
        <taxon>Rhabditida</taxon>
        <taxon>Tylenchina</taxon>
        <taxon>Tylenchomorpha</taxon>
        <taxon>Aphelenchoidea</taxon>
        <taxon>Aphelenchoididae</taxon>
        <taxon>Bursaphelenchus</taxon>
    </lineage>
</organism>
<dbReference type="Proteomes" id="UP000659654">
    <property type="component" value="Unassembled WGS sequence"/>
</dbReference>
<proteinExistence type="predicted"/>
<reference evidence="1" key="2">
    <citation type="submission" date="2020-09" db="EMBL/GenBank/DDBJ databases">
        <authorList>
            <person name="Kikuchi T."/>
        </authorList>
    </citation>
    <scope>NUCLEOTIDE SEQUENCE</scope>
    <source>
        <strain evidence="1">Ka4C1</strain>
    </source>
</reference>
<evidence type="ECO:0000313" key="3">
    <source>
        <dbReference type="Proteomes" id="UP000659654"/>
    </source>
</evidence>
<dbReference type="AlphaFoldDB" id="A0A1I7RX21"/>
<keyword evidence="3" id="KW-1185">Reference proteome</keyword>
<evidence type="ECO:0000313" key="2">
    <source>
        <dbReference type="Proteomes" id="UP000095284"/>
    </source>
</evidence>
<protein>
    <submittedName>
        <fullName evidence="1">(pine wood nematode) hypothetical protein</fullName>
    </submittedName>
</protein>
<sequence>MAAFQKFRKFLMMNLASERFDEAGKPLRRLRLHPEVADSFLTHYLNAEVLPNHLPICRYALTSRFCQRLLARKLEKLRLEHFNFDTFAFHLTKISAPTIWISVNKTLALLRLLNLKNTVYETSADGSLALTKALISVLKGTVRALTLKNAYISNMWESTNNSLLFLREFAGTMERLQCDPRFLGFEMVPKLRLDLFKPKVSDADLMEMEMRVPDENRSGFETEILRCTLRHNITTLDLDADSKPFFTVDPRNPPIAPNHDLLNLKFHCATGQTYRAFDFFRRFKCVAPNLARLEVEFAVKREFSADISQKSAAFWQQLMSFVDESRASMEGLVISATLCFVDDTDFEVGWISKFKRMVDQQVEVRRNENVRLDHSLIFADHFAHVELRVLENQQNVMLPVEAEVQTEKDGFVY</sequence>
<dbReference type="EMBL" id="CAJFDI010000005">
    <property type="protein sequence ID" value="CAD5230356.1"/>
    <property type="molecule type" value="Genomic_DNA"/>
</dbReference>
<reference evidence="4" key="1">
    <citation type="submission" date="2016-11" db="UniProtKB">
        <authorList>
            <consortium name="WormBaseParasite"/>
        </authorList>
    </citation>
    <scope>IDENTIFICATION</scope>
</reference>
<dbReference type="OrthoDB" id="10357020at2759"/>
<dbReference type="WBParaSite" id="BXY_0528400.1">
    <property type="protein sequence ID" value="BXY_0528400.1"/>
    <property type="gene ID" value="BXY_0528400"/>
</dbReference>
<name>A0A1I7RX21_BURXY</name>
<evidence type="ECO:0000313" key="4">
    <source>
        <dbReference type="WBParaSite" id="BXY_0528400.1"/>
    </source>
</evidence>